<dbReference type="Pfam" id="PF13516">
    <property type="entry name" value="LRR_6"/>
    <property type="match status" value="4"/>
</dbReference>
<dbReference type="SMART" id="SM00368">
    <property type="entry name" value="LRR_RI"/>
    <property type="match status" value="4"/>
</dbReference>
<dbReference type="Proteomes" id="UP001059041">
    <property type="component" value="Linkage Group LG16"/>
</dbReference>
<dbReference type="OrthoDB" id="120976at2759"/>
<proteinExistence type="predicted"/>
<dbReference type="InterPro" id="IPR032675">
    <property type="entry name" value="LRR_dom_sf"/>
</dbReference>
<evidence type="ECO:0000313" key="2">
    <source>
        <dbReference type="EMBL" id="KAI7799040.1"/>
    </source>
</evidence>
<name>A0A9W7TKT1_TRIRA</name>
<organism evidence="2 3">
    <name type="scientific">Triplophysa rosa</name>
    <name type="common">Cave loach</name>
    <dbReference type="NCBI Taxonomy" id="992332"/>
    <lineage>
        <taxon>Eukaryota</taxon>
        <taxon>Metazoa</taxon>
        <taxon>Chordata</taxon>
        <taxon>Craniata</taxon>
        <taxon>Vertebrata</taxon>
        <taxon>Euteleostomi</taxon>
        <taxon>Actinopterygii</taxon>
        <taxon>Neopterygii</taxon>
        <taxon>Teleostei</taxon>
        <taxon>Ostariophysi</taxon>
        <taxon>Cypriniformes</taxon>
        <taxon>Nemacheilidae</taxon>
        <taxon>Triplophysa</taxon>
    </lineage>
</organism>
<comment type="caution">
    <text evidence="2">The sequence shown here is derived from an EMBL/GenBank/DDBJ whole genome shotgun (WGS) entry which is preliminary data.</text>
</comment>
<feature type="compositionally biased region" description="Basic and acidic residues" evidence="1">
    <location>
        <begin position="59"/>
        <end position="72"/>
    </location>
</feature>
<feature type="region of interest" description="Disordered" evidence="1">
    <location>
        <begin position="296"/>
        <end position="370"/>
    </location>
</feature>
<dbReference type="Gene3D" id="3.80.10.10">
    <property type="entry name" value="Ribonuclease Inhibitor"/>
    <property type="match status" value="2"/>
</dbReference>
<dbReference type="PANTHER" id="PTHR46984">
    <property type="entry name" value="LEUCINE-RICH REPEAT-CONTAINING PROTEIN 71"/>
    <property type="match status" value="1"/>
</dbReference>
<dbReference type="InterPro" id="IPR053040">
    <property type="entry name" value="LRR-containing_protein_71"/>
</dbReference>
<dbReference type="InterPro" id="IPR001611">
    <property type="entry name" value="Leu-rich_rpt"/>
</dbReference>
<feature type="region of interest" description="Disordered" evidence="1">
    <location>
        <begin position="56"/>
        <end position="86"/>
    </location>
</feature>
<gene>
    <name evidence="2" type="ORF">IRJ41_016114</name>
</gene>
<dbReference type="EMBL" id="JAFHDT010000016">
    <property type="protein sequence ID" value="KAI7799040.1"/>
    <property type="molecule type" value="Genomic_DNA"/>
</dbReference>
<feature type="region of interest" description="Disordered" evidence="1">
    <location>
        <begin position="1"/>
        <end position="35"/>
    </location>
</feature>
<feature type="compositionally biased region" description="Basic and acidic residues" evidence="1">
    <location>
        <begin position="330"/>
        <end position="360"/>
    </location>
</feature>
<keyword evidence="3" id="KW-1185">Reference proteome</keyword>
<accession>A0A9W7TKT1</accession>
<evidence type="ECO:0000256" key="1">
    <source>
        <dbReference type="SAM" id="MobiDB-lite"/>
    </source>
</evidence>
<dbReference type="PANTHER" id="PTHR46984:SF1">
    <property type="entry name" value="LEUCINE-RICH REPEAT-CONTAINING PROTEIN 71"/>
    <property type="match status" value="1"/>
</dbReference>
<dbReference type="AlphaFoldDB" id="A0A9W7TKT1"/>
<dbReference type="SUPFAM" id="SSF52047">
    <property type="entry name" value="RNI-like"/>
    <property type="match status" value="1"/>
</dbReference>
<evidence type="ECO:0000313" key="3">
    <source>
        <dbReference type="Proteomes" id="UP001059041"/>
    </source>
</evidence>
<feature type="compositionally biased region" description="Polar residues" evidence="1">
    <location>
        <begin position="74"/>
        <end position="86"/>
    </location>
</feature>
<protein>
    <submittedName>
        <fullName evidence="2">Leucine-rich repeat-containing protein 71</fullName>
    </submittedName>
</protein>
<feature type="compositionally biased region" description="Basic and acidic residues" evidence="1">
    <location>
        <begin position="1"/>
        <end position="29"/>
    </location>
</feature>
<reference evidence="2" key="1">
    <citation type="submission" date="2021-02" db="EMBL/GenBank/DDBJ databases">
        <title>Comparative genomics reveals that relaxation of natural selection precedes convergent phenotypic evolution of cavefish.</title>
        <authorList>
            <person name="Peng Z."/>
        </authorList>
    </citation>
    <scope>NUCLEOTIDE SEQUENCE</scope>
    <source>
        <tissue evidence="2">Muscle</tissue>
    </source>
</reference>
<sequence length="499" mass="54955">MKKRGDNSAKEKVDKVDSGIEEDPPKTADDYQCSGNLEMDLQELCKLMGMREIPAVKTKQTEKEPPPDREVMEESQTQTISESQKSMWSPKPCLQVELEDEDHHSTKEVKISGWMVDEQMLQVLNKTLPSLNSLQCLHMWRTGLTGYTFTLLSNTISLCSNLRKVILEGNSLPEQSYHLMIGDGSMLTHLSLRNNCIGEEGARLIGSALSTVHSANKNLLSLNLAFNSIGDSGAVYIAQGLRFNRSLRCLSLSYNHIGDKGAAHLAEVLGLFALTHEEIVERRKLLMKGEQSTLIQPSQVSLTDSTSEPPPSVHSSSSLDRTINNKSVKKKDNVKKEEKPTPGQAAKKEEPKLAKKDSKVARGQTGKLSSKDKNLIVSESEMFVQETVEVTEVVVPLLDSEIQHTGGKVVYPGNSCLVSLNLSGNKLTVQSLKLFLSSLTSQGDGGLQRLSLNRNRFSPECDTFLKIQELLSPKDSFNKNSSGQVEDEEQVEAQTTGAA</sequence>
<feature type="region of interest" description="Disordered" evidence="1">
    <location>
        <begin position="474"/>
        <end position="499"/>
    </location>
</feature>